<dbReference type="EMBL" id="JACSQC010000001">
    <property type="protein sequence ID" value="MBD8042626.1"/>
    <property type="molecule type" value="Genomic_DNA"/>
</dbReference>
<evidence type="ECO:0000259" key="3">
    <source>
        <dbReference type="Pfam" id="PF26514"/>
    </source>
</evidence>
<keyword evidence="2" id="KW-0732">Signal</keyword>
<gene>
    <name evidence="4" type="ORF">H9638_02250</name>
</gene>
<dbReference type="Pfam" id="PF26514">
    <property type="entry name" value="DUF8173"/>
    <property type="match status" value="1"/>
</dbReference>
<feature type="chain" id="PRO_5047170464" description="DUF8173 domain-containing protein" evidence="2">
    <location>
        <begin position="31"/>
        <end position="377"/>
    </location>
</feature>
<comment type="caution">
    <text evidence="4">The sequence shown here is derived from an EMBL/GenBank/DDBJ whole genome shotgun (WGS) entry which is preliminary data.</text>
</comment>
<feature type="transmembrane region" description="Helical" evidence="1">
    <location>
        <begin position="336"/>
        <end position="354"/>
    </location>
</feature>
<keyword evidence="1" id="KW-0472">Membrane</keyword>
<evidence type="ECO:0000256" key="1">
    <source>
        <dbReference type="SAM" id="Phobius"/>
    </source>
</evidence>
<dbReference type="InterPro" id="IPR058486">
    <property type="entry name" value="DUF8173"/>
</dbReference>
<evidence type="ECO:0000256" key="2">
    <source>
        <dbReference type="SAM" id="SignalP"/>
    </source>
</evidence>
<dbReference type="Proteomes" id="UP000652763">
    <property type="component" value="Unassembled WGS sequence"/>
</dbReference>
<feature type="domain" description="DUF8173" evidence="3">
    <location>
        <begin position="210"/>
        <end position="349"/>
    </location>
</feature>
<keyword evidence="1" id="KW-1133">Transmembrane helix</keyword>
<protein>
    <recommendedName>
        <fullName evidence="3">DUF8173 domain-containing protein</fullName>
    </recommendedName>
</protein>
<feature type="transmembrane region" description="Helical" evidence="1">
    <location>
        <begin position="254"/>
        <end position="275"/>
    </location>
</feature>
<organism evidence="4 5">
    <name type="scientific">Arthrobacter pullicola</name>
    <dbReference type="NCBI Taxonomy" id="2762224"/>
    <lineage>
        <taxon>Bacteria</taxon>
        <taxon>Bacillati</taxon>
        <taxon>Actinomycetota</taxon>
        <taxon>Actinomycetes</taxon>
        <taxon>Micrococcales</taxon>
        <taxon>Micrococcaceae</taxon>
        <taxon>Arthrobacter</taxon>
    </lineage>
</organism>
<feature type="transmembrane region" description="Helical" evidence="1">
    <location>
        <begin position="281"/>
        <end position="302"/>
    </location>
</feature>
<dbReference type="RefSeq" id="WP_191745547.1">
    <property type="nucleotide sequence ID" value="NZ_JACSQC010000001.1"/>
</dbReference>
<sequence length="377" mass="39341">MRLPSPSRRAFSTVLAAVILLLLTGTGAFAASPASSPQSVSTAVANDGSGPQYYSGLNIEVRDDVSGDVYASGQRITISGNVTGDVIAAAQTITITGNVDGNVRLAGQDVTISGDVSRSGTIFASTVDVTDTGSFGNDLVGAAGDISIAGAIGRDVQVGVGDLTIDGTVGGNLTYNSNEDADIADGAVSGTIERIAPQPDREPSPGEKFVGWLLGLLYALVALSLITVLAGWLFPRLLQRVTDRLVPQPWKALLVGFVASIAIPFAVLILLVTVIGAPVALAILLVWITLTLATFVFAAYYIGRLIFRGNQHPVIKALVGGLILIVALHVPWLNILVWLAMVFFGLGAQLLAIYDRRPWRRVPPAVDQPPVPRGSAA</sequence>
<accession>A0ABR8YET4</accession>
<evidence type="ECO:0000313" key="5">
    <source>
        <dbReference type="Proteomes" id="UP000652763"/>
    </source>
</evidence>
<reference evidence="4 5" key="1">
    <citation type="submission" date="2020-08" db="EMBL/GenBank/DDBJ databases">
        <title>A Genomic Blueprint of the Chicken Gut Microbiome.</title>
        <authorList>
            <person name="Gilroy R."/>
            <person name="Ravi A."/>
            <person name="Getino M."/>
            <person name="Pursley I."/>
            <person name="Horton D.L."/>
            <person name="Alikhan N.-F."/>
            <person name="Baker D."/>
            <person name="Gharbi K."/>
            <person name="Hall N."/>
            <person name="Watson M."/>
            <person name="Adriaenssens E.M."/>
            <person name="Foster-Nyarko E."/>
            <person name="Jarju S."/>
            <person name="Secka A."/>
            <person name="Antonio M."/>
            <person name="Oren A."/>
            <person name="Chaudhuri R."/>
            <person name="La Ragione R.M."/>
            <person name="Hildebrand F."/>
            <person name="Pallen M.J."/>
        </authorList>
    </citation>
    <scope>NUCLEOTIDE SEQUENCE [LARGE SCALE GENOMIC DNA]</scope>
    <source>
        <strain evidence="4 5">Sa2BUA2</strain>
    </source>
</reference>
<evidence type="ECO:0000313" key="4">
    <source>
        <dbReference type="EMBL" id="MBD8042626.1"/>
    </source>
</evidence>
<feature type="signal peptide" evidence="2">
    <location>
        <begin position="1"/>
        <end position="30"/>
    </location>
</feature>
<proteinExistence type="predicted"/>
<keyword evidence="5" id="KW-1185">Reference proteome</keyword>
<feature type="transmembrane region" description="Helical" evidence="1">
    <location>
        <begin position="209"/>
        <end position="234"/>
    </location>
</feature>
<keyword evidence="1" id="KW-0812">Transmembrane</keyword>
<name>A0ABR8YET4_9MICC</name>
<feature type="transmembrane region" description="Helical" evidence="1">
    <location>
        <begin position="314"/>
        <end position="330"/>
    </location>
</feature>